<dbReference type="CDD" id="cd06267">
    <property type="entry name" value="PBP1_LacI_sugar_binding-like"/>
    <property type="match status" value="1"/>
</dbReference>
<proteinExistence type="predicted"/>
<dbReference type="Gene3D" id="1.10.260.40">
    <property type="entry name" value="lambda repressor-like DNA-binding domains"/>
    <property type="match status" value="1"/>
</dbReference>
<dbReference type="SUPFAM" id="SSF53822">
    <property type="entry name" value="Periplasmic binding protein-like I"/>
    <property type="match status" value="1"/>
</dbReference>
<dbReference type="EMBL" id="RKHG01000001">
    <property type="protein sequence ID" value="ROR54649.1"/>
    <property type="molecule type" value="Genomic_DNA"/>
</dbReference>
<protein>
    <submittedName>
        <fullName evidence="6">LacI family transcriptional regulator</fullName>
    </submittedName>
</protein>
<evidence type="ECO:0000256" key="3">
    <source>
        <dbReference type="ARBA" id="ARBA00023163"/>
    </source>
</evidence>
<dbReference type="SUPFAM" id="SSF47413">
    <property type="entry name" value="lambda repressor-like DNA-binding domains"/>
    <property type="match status" value="1"/>
</dbReference>
<sequence>MATSGTSRPTIYDVAQEAGVSKSLVSLVLNDSPLVSDPKRAAVQRAIEKLGYRRSRNAASLARHRSHTVGLVVDDFENPWFAPLLHGLRETLAPHGLHVAIRDQQPVQGRPVNAIEDFLESEVDALVVAAEPGRDFDDPGVPTVVESTRLNTIAGADLVSSDQLAGARLAVDHLAGLGHREIGHVSGRGGAAATRCRGYQQGMEAHGLTPRIVGTREDTTEEGGYRGSLELLHENPQITAIFTANDTMAMGAWAALREHGHHAPPGVALVGYDNSPAARSHLLDLTTVDPRNHDVGVLAAETLLRRMADPNRPPEQLQVIPELAIRSSSGAARSAPGGHTRDDFICPDK</sequence>
<dbReference type="PANTHER" id="PTHR30146">
    <property type="entry name" value="LACI-RELATED TRANSCRIPTIONAL REPRESSOR"/>
    <property type="match status" value="1"/>
</dbReference>
<dbReference type="SMART" id="SM00354">
    <property type="entry name" value="HTH_LACI"/>
    <property type="match status" value="1"/>
</dbReference>
<evidence type="ECO:0000313" key="6">
    <source>
        <dbReference type="EMBL" id="ROR54649.1"/>
    </source>
</evidence>
<comment type="caution">
    <text evidence="6">The sequence shown here is derived from an EMBL/GenBank/DDBJ whole genome shotgun (WGS) entry which is preliminary data.</text>
</comment>
<feature type="compositionally biased region" description="Basic and acidic residues" evidence="4">
    <location>
        <begin position="339"/>
        <end position="349"/>
    </location>
</feature>
<dbReference type="Pfam" id="PF00356">
    <property type="entry name" value="LacI"/>
    <property type="match status" value="1"/>
</dbReference>
<gene>
    <name evidence="6" type="ORF">EDD41_1875</name>
</gene>
<reference evidence="6 7" key="1">
    <citation type="submission" date="2018-11" db="EMBL/GenBank/DDBJ databases">
        <title>Sequencing the genomes of 1000 actinobacteria strains.</title>
        <authorList>
            <person name="Klenk H.-P."/>
        </authorList>
    </citation>
    <scope>NUCLEOTIDE SEQUENCE [LARGE SCALE GENOMIC DNA]</scope>
    <source>
        <strain evidence="6 7">DSM 10546</strain>
    </source>
</reference>
<dbReference type="GO" id="GO:0000976">
    <property type="term" value="F:transcription cis-regulatory region binding"/>
    <property type="evidence" value="ECO:0007669"/>
    <property type="project" value="TreeGrafter"/>
</dbReference>
<dbReference type="PROSITE" id="PS50932">
    <property type="entry name" value="HTH_LACI_2"/>
    <property type="match status" value="1"/>
</dbReference>
<name>A0A3N1ZUX5_9ACTN</name>
<dbReference type="InterPro" id="IPR000843">
    <property type="entry name" value="HTH_LacI"/>
</dbReference>
<dbReference type="CDD" id="cd01392">
    <property type="entry name" value="HTH_LacI"/>
    <property type="match status" value="1"/>
</dbReference>
<evidence type="ECO:0000259" key="5">
    <source>
        <dbReference type="PROSITE" id="PS50932"/>
    </source>
</evidence>
<dbReference type="InterPro" id="IPR028082">
    <property type="entry name" value="Peripla_BP_I"/>
</dbReference>
<feature type="region of interest" description="Disordered" evidence="4">
    <location>
        <begin position="328"/>
        <end position="349"/>
    </location>
</feature>
<dbReference type="RefSeq" id="WP_123575687.1">
    <property type="nucleotide sequence ID" value="NZ_RKHG01000001.1"/>
</dbReference>
<accession>A0A3N1ZUX5</accession>
<feature type="domain" description="HTH lacI-type" evidence="5">
    <location>
        <begin position="9"/>
        <end position="63"/>
    </location>
</feature>
<keyword evidence="3" id="KW-0804">Transcription</keyword>
<keyword evidence="1" id="KW-0805">Transcription regulation</keyword>
<dbReference type="PANTHER" id="PTHR30146:SF109">
    <property type="entry name" value="HTH-TYPE TRANSCRIPTIONAL REGULATOR GALS"/>
    <property type="match status" value="1"/>
</dbReference>
<keyword evidence="2" id="KW-0238">DNA-binding</keyword>
<evidence type="ECO:0000256" key="4">
    <source>
        <dbReference type="SAM" id="MobiDB-lite"/>
    </source>
</evidence>
<feature type="compositionally biased region" description="Low complexity" evidence="4">
    <location>
        <begin position="328"/>
        <end position="338"/>
    </location>
</feature>
<dbReference type="Gene3D" id="3.40.50.2300">
    <property type="match status" value="2"/>
</dbReference>
<evidence type="ECO:0000313" key="7">
    <source>
        <dbReference type="Proteomes" id="UP000275749"/>
    </source>
</evidence>
<dbReference type="InterPro" id="IPR046335">
    <property type="entry name" value="LacI/GalR-like_sensor"/>
</dbReference>
<evidence type="ECO:0000256" key="1">
    <source>
        <dbReference type="ARBA" id="ARBA00023015"/>
    </source>
</evidence>
<dbReference type="GO" id="GO:0003700">
    <property type="term" value="F:DNA-binding transcription factor activity"/>
    <property type="evidence" value="ECO:0007669"/>
    <property type="project" value="TreeGrafter"/>
</dbReference>
<dbReference type="AlphaFoldDB" id="A0A3N1ZUX5"/>
<dbReference type="Pfam" id="PF13377">
    <property type="entry name" value="Peripla_BP_3"/>
    <property type="match status" value="1"/>
</dbReference>
<dbReference type="InterPro" id="IPR010982">
    <property type="entry name" value="Lambda_DNA-bd_dom_sf"/>
</dbReference>
<organism evidence="6 7">
    <name type="scientific">Luteococcus japonicus</name>
    <dbReference type="NCBI Taxonomy" id="33984"/>
    <lineage>
        <taxon>Bacteria</taxon>
        <taxon>Bacillati</taxon>
        <taxon>Actinomycetota</taxon>
        <taxon>Actinomycetes</taxon>
        <taxon>Propionibacteriales</taxon>
        <taxon>Propionibacteriaceae</taxon>
        <taxon>Luteococcus</taxon>
    </lineage>
</organism>
<evidence type="ECO:0000256" key="2">
    <source>
        <dbReference type="ARBA" id="ARBA00023125"/>
    </source>
</evidence>
<dbReference type="Proteomes" id="UP000275749">
    <property type="component" value="Unassembled WGS sequence"/>
</dbReference>